<evidence type="ECO:0000313" key="2">
    <source>
        <dbReference type="Proteomes" id="UP001344888"/>
    </source>
</evidence>
<organism evidence="1 2">
    <name type="scientific">Metasolibacillus meyeri</name>
    <dbReference type="NCBI Taxonomy" id="1071052"/>
    <lineage>
        <taxon>Bacteria</taxon>
        <taxon>Bacillati</taxon>
        <taxon>Bacillota</taxon>
        <taxon>Bacilli</taxon>
        <taxon>Bacillales</taxon>
        <taxon>Caryophanaceae</taxon>
        <taxon>Metasolibacillus</taxon>
    </lineage>
</organism>
<dbReference type="EMBL" id="JARSFG010000016">
    <property type="protein sequence ID" value="MEC1179190.1"/>
    <property type="molecule type" value="Genomic_DNA"/>
</dbReference>
<dbReference type="RefSeq" id="WP_326123683.1">
    <property type="nucleotide sequence ID" value="NZ_JARSFG010000016.1"/>
</dbReference>
<comment type="caution">
    <text evidence="1">The sequence shown here is derived from an EMBL/GenBank/DDBJ whole genome shotgun (WGS) entry which is preliminary data.</text>
</comment>
<sequence length="172" mass="20617">MTKQHNPVGLSYIHQQTEKVNQKEKFYFDKEQDEFILYYPTFSQNKKDELFVELVETINYYEQNNAPFISNDFELIRYTEFLIFKHFSSLKDELDGKSYEIHKETADKIYTTGLHKIFKELVFNDDEINKVIEQLYSISELAEKMLVELDKQQEKLKSESQTENLKEQSSIQ</sequence>
<accession>A0AAW9NNX0</accession>
<keyword evidence="2" id="KW-1185">Reference proteome</keyword>
<gene>
    <name evidence="1" type="ORF">P9B03_11905</name>
</gene>
<dbReference type="Proteomes" id="UP001344888">
    <property type="component" value="Unassembled WGS sequence"/>
</dbReference>
<protein>
    <submittedName>
        <fullName evidence="1">Uncharacterized protein</fullName>
    </submittedName>
</protein>
<evidence type="ECO:0000313" key="1">
    <source>
        <dbReference type="EMBL" id="MEC1179190.1"/>
    </source>
</evidence>
<name>A0AAW9NNX0_9BACL</name>
<reference evidence="1 2" key="1">
    <citation type="submission" date="2023-03" db="EMBL/GenBank/DDBJ databases">
        <title>Bacillus Genome Sequencing.</title>
        <authorList>
            <person name="Dunlap C."/>
        </authorList>
    </citation>
    <scope>NUCLEOTIDE SEQUENCE [LARGE SCALE GENOMIC DNA]</scope>
    <source>
        <strain evidence="1 2">B-59205</strain>
    </source>
</reference>
<proteinExistence type="predicted"/>
<dbReference type="AlphaFoldDB" id="A0AAW9NNX0"/>